<feature type="domain" description="TIR" evidence="6">
    <location>
        <begin position="829"/>
        <end position="964"/>
    </location>
</feature>
<dbReference type="Gene3D" id="3.40.50.10140">
    <property type="entry name" value="Toll/interleukin-1 receptor homology (TIR) domain"/>
    <property type="match status" value="3"/>
</dbReference>
<evidence type="ECO:0000313" key="8">
    <source>
        <dbReference type="Proteomes" id="UP000275408"/>
    </source>
</evidence>
<evidence type="ECO:0000256" key="1">
    <source>
        <dbReference type="ARBA" id="ARBA00004496"/>
    </source>
</evidence>
<dbReference type="PROSITE" id="PS50017">
    <property type="entry name" value="DEATH_DOMAIN"/>
    <property type="match status" value="2"/>
</dbReference>
<dbReference type="InterPro" id="IPR035897">
    <property type="entry name" value="Toll_tir_struct_dom_sf"/>
</dbReference>
<evidence type="ECO:0000313" key="7">
    <source>
        <dbReference type="EMBL" id="RMX45414.1"/>
    </source>
</evidence>
<evidence type="ECO:0000256" key="2">
    <source>
        <dbReference type="ARBA" id="ARBA00022490"/>
    </source>
</evidence>
<feature type="domain" description="TIR" evidence="6">
    <location>
        <begin position="125"/>
        <end position="257"/>
    </location>
</feature>
<dbReference type="SMART" id="SM00255">
    <property type="entry name" value="TIR"/>
    <property type="match status" value="3"/>
</dbReference>
<feature type="compositionally biased region" description="Polar residues" evidence="4">
    <location>
        <begin position="691"/>
        <end position="705"/>
    </location>
</feature>
<protein>
    <recommendedName>
        <fullName evidence="9">TIR domain-containing protein</fullName>
    </recommendedName>
</protein>
<dbReference type="GO" id="GO:0043123">
    <property type="term" value="P:positive regulation of canonical NF-kappaB signal transduction"/>
    <property type="evidence" value="ECO:0007669"/>
    <property type="project" value="InterPro"/>
</dbReference>
<comment type="subcellular location">
    <subcellularLocation>
        <location evidence="1">Cytoplasm</location>
    </subcellularLocation>
</comment>
<comment type="caution">
    <text evidence="7">The sequence shown here is derived from an EMBL/GenBank/DDBJ whole genome shotgun (WGS) entry which is preliminary data.</text>
</comment>
<evidence type="ECO:0000256" key="4">
    <source>
        <dbReference type="SAM" id="MobiDB-lite"/>
    </source>
</evidence>
<dbReference type="AlphaFoldDB" id="A0A3M6TVW5"/>
<feature type="domain" description="Death" evidence="5">
    <location>
        <begin position="381"/>
        <end position="446"/>
    </location>
</feature>
<feature type="compositionally biased region" description="Basic residues" evidence="4">
    <location>
        <begin position="627"/>
        <end position="636"/>
    </location>
</feature>
<dbReference type="GO" id="GO:0002755">
    <property type="term" value="P:MyD88-dependent toll-like receptor signaling pathway"/>
    <property type="evidence" value="ECO:0007669"/>
    <property type="project" value="InterPro"/>
</dbReference>
<feature type="compositionally biased region" description="Basic and acidic residues" evidence="4">
    <location>
        <begin position="296"/>
        <end position="310"/>
    </location>
</feature>
<proteinExistence type="predicted"/>
<keyword evidence="2" id="KW-0963">Cytoplasm</keyword>
<feature type="domain" description="Death" evidence="5">
    <location>
        <begin position="734"/>
        <end position="800"/>
    </location>
</feature>
<evidence type="ECO:0000259" key="6">
    <source>
        <dbReference type="PROSITE" id="PS50104"/>
    </source>
</evidence>
<organism evidence="7 8">
    <name type="scientific">Pocillopora damicornis</name>
    <name type="common">Cauliflower coral</name>
    <name type="synonym">Millepora damicornis</name>
    <dbReference type="NCBI Taxonomy" id="46731"/>
    <lineage>
        <taxon>Eukaryota</taxon>
        <taxon>Metazoa</taxon>
        <taxon>Cnidaria</taxon>
        <taxon>Anthozoa</taxon>
        <taxon>Hexacorallia</taxon>
        <taxon>Scleractinia</taxon>
        <taxon>Astrocoeniina</taxon>
        <taxon>Pocilloporidae</taxon>
        <taxon>Pocillopora</taxon>
    </lineage>
</organism>
<feature type="domain" description="TIR" evidence="6">
    <location>
        <begin position="473"/>
        <end position="606"/>
    </location>
</feature>
<dbReference type="Proteomes" id="UP000275408">
    <property type="component" value="Unassembled WGS sequence"/>
</dbReference>
<evidence type="ECO:0008006" key="9">
    <source>
        <dbReference type="Google" id="ProtNLM"/>
    </source>
</evidence>
<dbReference type="InterPro" id="IPR011029">
    <property type="entry name" value="DEATH-like_dom_sf"/>
</dbReference>
<dbReference type="STRING" id="46731.A0A3M6TVW5"/>
<name>A0A3M6TVW5_POCDA</name>
<dbReference type="PROSITE" id="PS50104">
    <property type="entry name" value="TIR"/>
    <property type="match status" value="3"/>
</dbReference>
<dbReference type="PANTHER" id="PTHR15079">
    <property type="entry name" value="MYD88"/>
    <property type="match status" value="1"/>
</dbReference>
<reference evidence="7 8" key="1">
    <citation type="journal article" date="2018" name="Sci. Rep.">
        <title>Comparative analysis of the Pocillopora damicornis genome highlights role of immune system in coral evolution.</title>
        <authorList>
            <person name="Cunning R."/>
            <person name="Bay R.A."/>
            <person name="Gillette P."/>
            <person name="Baker A.C."/>
            <person name="Traylor-Knowles N."/>
        </authorList>
    </citation>
    <scope>NUCLEOTIDE SEQUENCE [LARGE SCALE GENOMIC DNA]</scope>
    <source>
        <strain evidence="7">RSMAS</strain>
        <tissue evidence="7">Whole animal</tissue>
    </source>
</reference>
<evidence type="ECO:0000256" key="3">
    <source>
        <dbReference type="ARBA" id="ARBA00023198"/>
    </source>
</evidence>
<dbReference type="OrthoDB" id="10037120at2759"/>
<dbReference type="InterPro" id="IPR017281">
    <property type="entry name" value="Myelin_different_resp_MyD88"/>
</dbReference>
<dbReference type="InterPro" id="IPR000157">
    <property type="entry name" value="TIR_dom"/>
</dbReference>
<dbReference type="SUPFAM" id="SSF47986">
    <property type="entry name" value="DEATH domain"/>
    <property type="match status" value="3"/>
</dbReference>
<dbReference type="Gene3D" id="1.10.533.10">
    <property type="entry name" value="Death Domain, Fas"/>
    <property type="match status" value="3"/>
</dbReference>
<feature type="region of interest" description="Disordered" evidence="4">
    <location>
        <begin position="627"/>
        <end position="709"/>
    </location>
</feature>
<dbReference type="EMBL" id="RCHS01002830">
    <property type="protein sequence ID" value="RMX45414.1"/>
    <property type="molecule type" value="Genomic_DNA"/>
</dbReference>
<dbReference type="InterPro" id="IPR000488">
    <property type="entry name" value="Death_dom"/>
</dbReference>
<sequence>MSGEKLVKDLSYEAHFLIYKLLLPPAPGRDWKTLADKMGYTQETILYYECLNNPVKELISDYESKGKPISELLTFLEEMERIDLVTDLEKYVEETPTREEVEQRKRLEFEKMQGQAAEKPKTMSDRYDVFIAYAQPDRPFADELVKKLEGPPYNLKVCIDYRDFLRGNDPSAAAAQAIEKYCRKVLLILSENFNRCERADFQANVALSLSADVRHTNLIPILYKPCEIPTILKFITHLDYTSKEARQHFWNLLTKALGCSNGCAYNGKKMEQTKAKCKCKRIKDKAKKLFTWGRQSEGKSSKSNKSDDTGHTVGSTVLDDVVSPERGDVDLPSDHDIPLCDTVAPPLDGDTPLATEEKLLKDMCTKGHERLVVLLQPSCPLGNDYRLLAAKMGYTNEDIKHLESSHEPVKELMIKYDTGRRTIAELVSLLQQIDRPDVVQDLQPYIDSTLTPREIQERMHLTNTNVVQRTVKTFYHAFVCFADEDKPFVDKLVKKMENKRNLHLCWPERDFLPVGSHLETTALAIERRCNKFIVILSQNYENSQGAIYQAQIATSLAPGAKEKRIIPVLIDEGYRCSIPRTLSHITYLDYLRQDERNFWNLLCQTLTMEAFRKWNFFGKGSRLKAKLKRKKTRQHGGCKQESSENELSSNPPPPNSECSQEGTLNGKEKSKTNNSSESGIVDSCEQKDVGTSDSDEVSPTTVDLSSTDDEKLLKDMPSEVYEKLAILLRPTHILGKDYRLLADKMGYKYEYIRYLESLPQPVKELFIKFAREERRTIKELLSLLKQIDRPDVVEDLQPYIVILNNISVFYLHCMFLFTAKIDEQKTIRDSYDAFICYDEGDRAFVDKLVKRMESEPYNRHVCDTRRDLLPGGSRFEGIATAIEKNCRNVVLVWSRNYHDSEKARFESDVAMSMSTGTKKKLDIIPVLIDDGYRDNIPRSMSHFYYLDYKRLEKELFWNKLAISLGWKPPNHY</sequence>
<dbReference type="SUPFAM" id="SSF52200">
    <property type="entry name" value="Toll/Interleukin receptor TIR domain"/>
    <property type="match status" value="3"/>
</dbReference>
<dbReference type="GO" id="GO:0070976">
    <property type="term" value="F:TIR domain binding"/>
    <property type="evidence" value="ECO:0007669"/>
    <property type="project" value="InterPro"/>
</dbReference>
<keyword evidence="3" id="KW-0395">Inflammatory response</keyword>
<feature type="region of interest" description="Disordered" evidence="4">
    <location>
        <begin position="293"/>
        <end position="317"/>
    </location>
</feature>
<gene>
    <name evidence="7" type="ORF">pdam_00015711</name>
</gene>
<dbReference type="GO" id="GO:0005737">
    <property type="term" value="C:cytoplasm"/>
    <property type="evidence" value="ECO:0007669"/>
    <property type="project" value="UniProtKB-SubCell"/>
</dbReference>
<dbReference type="SMART" id="SM00005">
    <property type="entry name" value="DEATH"/>
    <property type="match status" value="3"/>
</dbReference>
<dbReference type="Pfam" id="PF13676">
    <property type="entry name" value="TIR_2"/>
    <property type="match status" value="3"/>
</dbReference>
<accession>A0A3M6TVW5</accession>
<dbReference type="Pfam" id="PF00531">
    <property type="entry name" value="Death"/>
    <property type="match status" value="3"/>
</dbReference>
<evidence type="ECO:0000259" key="5">
    <source>
        <dbReference type="PROSITE" id="PS50017"/>
    </source>
</evidence>
<keyword evidence="8" id="KW-1185">Reference proteome</keyword>
<dbReference type="PANTHER" id="PTHR15079:SF3">
    <property type="entry name" value="MYELOID DIFFERENTIATION PRIMARY RESPONSE PROTEIN MYD88"/>
    <property type="match status" value="1"/>
</dbReference>